<evidence type="ECO:0000313" key="3">
    <source>
        <dbReference type="Proteomes" id="UP000799640"/>
    </source>
</evidence>
<gene>
    <name evidence="2" type="ORF">EJ06DRAFT_306723</name>
</gene>
<dbReference type="EMBL" id="ML996690">
    <property type="protein sequence ID" value="KAF2402708.1"/>
    <property type="molecule type" value="Genomic_DNA"/>
</dbReference>
<protein>
    <submittedName>
        <fullName evidence="2">Uncharacterized protein</fullName>
    </submittedName>
</protein>
<name>A0A6G1I333_9PEZI</name>
<keyword evidence="1" id="KW-0812">Transmembrane</keyword>
<keyword evidence="1" id="KW-1133">Transmembrane helix</keyword>
<dbReference type="AlphaFoldDB" id="A0A6G1I333"/>
<organism evidence="2 3">
    <name type="scientific">Trichodelitschia bisporula</name>
    <dbReference type="NCBI Taxonomy" id="703511"/>
    <lineage>
        <taxon>Eukaryota</taxon>
        <taxon>Fungi</taxon>
        <taxon>Dikarya</taxon>
        <taxon>Ascomycota</taxon>
        <taxon>Pezizomycotina</taxon>
        <taxon>Dothideomycetes</taxon>
        <taxon>Dothideomycetes incertae sedis</taxon>
        <taxon>Phaeotrichales</taxon>
        <taxon>Phaeotrichaceae</taxon>
        <taxon>Trichodelitschia</taxon>
    </lineage>
</organism>
<keyword evidence="3" id="KW-1185">Reference proteome</keyword>
<proteinExistence type="predicted"/>
<dbReference type="Proteomes" id="UP000799640">
    <property type="component" value="Unassembled WGS sequence"/>
</dbReference>
<evidence type="ECO:0000256" key="1">
    <source>
        <dbReference type="SAM" id="Phobius"/>
    </source>
</evidence>
<evidence type="ECO:0000313" key="2">
    <source>
        <dbReference type="EMBL" id="KAF2402708.1"/>
    </source>
</evidence>
<keyword evidence="1" id="KW-0472">Membrane</keyword>
<sequence>MMEEGAEEDTWHRVFKPRESLTLFISSSFINSFTITILYTRASEPCCTSYTGSSGIARVWLDLSTRP</sequence>
<accession>A0A6G1I333</accession>
<feature type="transmembrane region" description="Helical" evidence="1">
    <location>
        <begin position="21"/>
        <end position="39"/>
    </location>
</feature>
<reference evidence="2" key="1">
    <citation type="journal article" date="2020" name="Stud. Mycol.">
        <title>101 Dothideomycetes genomes: a test case for predicting lifestyles and emergence of pathogens.</title>
        <authorList>
            <person name="Haridas S."/>
            <person name="Albert R."/>
            <person name="Binder M."/>
            <person name="Bloem J."/>
            <person name="Labutti K."/>
            <person name="Salamov A."/>
            <person name="Andreopoulos B."/>
            <person name="Baker S."/>
            <person name="Barry K."/>
            <person name="Bills G."/>
            <person name="Bluhm B."/>
            <person name="Cannon C."/>
            <person name="Castanera R."/>
            <person name="Culley D."/>
            <person name="Daum C."/>
            <person name="Ezra D."/>
            <person name="Gonzalez J."/>
            <person name="Henrissat B."/>
            <person name="Kuo A."/>
            <person name="Liang C."/>
            <person name="Lipzen A."/>
            <person name="Lutzoni F."/>
            <person name="Magnuson J."/>
            <person name="Mondo S."/>
            <person name="Nolan M."/>
            <person name="Ohm R."/>
            <person name="Pangilinan J."/>
            <person name="Park H.-J."/>
            <person name="Ramirez L."/>
            <person name="Alfaro M."/>
            <person name="Sun H."/>
            <person name="Tritt A."/>
            <person name="Yoshinaga Y."/>
            <person name="Zwiers L.-H."/>
            <person name="Turgeon B."/>
            <person name="Goodwin S."/>
            <person name="Spatafora J."/>
            <person name="Crous P."/>
            <person name="Grigoriev I."/>
        </authorList>
    </citation>
    <scope>NUCLEOTIDE SEQUENCE</scope>
    <source>
        <strain evidence="2">CBS 262.69</strain>
    </source>
</reference>